<proteinExistence type="inferred from homology"/>
<evidence type="ECO:0000256" key="4">
    <source>
        <dbReference type="ARBA" id="ARBA00010122"/>
    </source>
</evidence>
<sequence length="420" mass="45527">MPILVMKFGGTSVADLGRIANAAEKVKREVERGYDVIVIVSAMSGKTNELVKWVNETSPFYDAREYDAVVSSGENVTAGLMAMRLQEMGISARSWQGWQVPINTTSAHGAARFESIPRDNIDAKFAEGFKVAVVAGFQGVSHEGRITTLGRGGSDTTAVAFAAAFDAERCDIYTDVDGIYTTDPRITSKARKLDKISFEEMLELASLGAKVLQTRSVELAMRYKVRLRVLSSFDETDETSGTLVCDEEEIMESKVVSGVAHSRDEAKITLFTIEDRPGIAAAIFGPLADAGVNVDMIVQNISEKDYDAAHAGAVTDMTFSCPVDQVARAKKAMEEARAEGKIKYDELIIDTDVSKVSVVGIGMRSHAGVAARMFKALSAENINIKVIATSEIKISVLIDRRYMELAVQILHDAFALDSAA</sequence>
<dbReference type="InterPro" id="IPR045865">
    <property type="entry name" value="ACT-like_dom_sf"/>
</dbReference>
<dbReference type="RefSeq" id="WP_264505027.1">
    <property type="nucleotide sequence ID" value="NZ_JAPDFL010000001.1"/>
</dbReference>
<dbReference type="EC" id="2.7.2.4" evidence="5 14"/>
<evidence type="ECO:0000256" key="15">
    <source>
        <dbReference type="RuleBase" id="RU004249"/>
    </source>
</evidence>
<evidence type="ECO:0000256" key="10">
    <source>
        <dbReference type="ARBA" id="ARBA00022777"/>
    </source>
</evidence>
<feature type="domain" description="ACT" evidence="16">
    <location>
        <begin position="358"/>
        <end position="420"/>
    </location>
</feature>
<dbReference type="PIRSF" id="PIRSF000726">
    <property type="entry name" value="Asp_kin"/>
    <property type="match status" value="1"/>
</dbReference>
<dbReference type="CDD" id="cd04913">
    <property type="entry name" value="ACT_AKii-LysC-BS-like_1"/>
    <property type="match status" value="1"/>
</dbReference>
<keyword evidence="9" id="KW-0547">Nucleotide-binding</keyword>
<comment type="pathway">
    <text evidence="2 15">Amino-acid biosynthesis; L-methionine biosynthesis via de novo pathway; L-homoserine from L-aspartate: step 1/3.</text>
</comment>
<dbReference type="PANTHER" id="PTHR21499:SF3">
    <property type="entry name" value="ASPARTOKINASE"/>
    <property type="match status" value="1"/>
</dbReference>
<dbReference type="Pfam" id="PF01842">
    <property type="entry name" value="ACT"/>
    <property type="match status" value="1"/>
</dbReference>
<evidence type="ECO:0000256" key="3">
    <source>
        <dbReference type="ARBA" id="ARBA00005139"/>
    </source>
</evidence>
<accession>A0ABT3GWQ0</accession>
<evidence type="ECO:0000256" key="12">
    <source>
        <dbReference type="ARBA" id="ARBA00023154"/>
    </source>
</evidence>
<evidence type="ECO:0000256" key="9">
    <source>
        <dbReference type="ARBA" id="ARBA00022741"/>
    </source>
</evidence>
<keyword evidence="12" id="KW-0457">Lysine biosynthesis</keyword>
<evidence type="ECO:0000256" key="5">
    <source>
        <dbReference type="ARBA" id="ARBA00013059"/>
    </source>
</evidence>
<dbReference type="SUPFAM" id="SSF55021">
    <property type="entry name" value="ACT-like"/>
    <property type="match status" value="2"/>
</dbReference>
<dbReference type="InterPro" id="IPR041740">
    <property type="entry name" value="AKii-LysC-BS"/>
</dbReference>
<dbReference type="Pfam" id="PF22468">
    <property type="entry name" value="ACT_9"/>
    <property type="match status" value="1"/>
</dbReference>
<dbReference type="Pfam" id="PF00696">
    <property type="entry name" value="AA_kinase"/>
    <property type="match status" value="1"/>
</dbReference>
<evidence type="ECO:0000259" key="16">
    <source>
        <dbReference type="PROSITE" id="PS51671"/>
    </source>
</evidence>
<dbReference type="CDD" id="cd04261">
    <property type="entry name" value="AAK_AKii-LysC-BS"/>
    <property type="match status" value="1"/>
</dbReference>
<evidence type="ECO:0000256" key="6">
    <source>
        <dbReference type="ARBA" id="ARBA00016273"/>
    </source>
</evidence>
<dbReference type="InterPro" id="IPR001048">
    <property type="entry name" value="Asp/Glu/Uridylate_kinase"/>
</dbReference>
<comment type="pathway">
    <text evidence="3 15">Amino-acid biosynthesis; L-threonine biosynthesis; L-threonine from L-aspartate: step 1/5.</text>
</comment>
<evidence type="ECO:0000256" key="11">
    <source>
        <dbReference type="ARBA" id="ARBA00022840"/>
    </source>
</evidence>
<dbReference type="PROSITE" id="PS00324">
    <property type="entry name" value="ASPARTOKINASE"/>
    <property type="match status" value="1"/>
</dbReference>
<dbReference type="InterPro" id="IPR036393">
    <property type="entry name" value="AceGlu_kinase-like_sf"/>
</dbReference>
<evidence type="ECO:0000256" key="1">
    <source>
        <dbReference type="ARBA" id="ARBA00004766"/>
    </source>
</evidence>
<dbReference type="InterPro" id="IPR018042">
    <property type="entry name" value="Aspartate_kinase_CS"/>
</dbReference>
<evidence type="ECO:0000313" key="17">
    <source>
        <dbReference type="EMBL" id="MCW1931952.1"/>
    </source>
</evidence>
<dbReference type="InterPro" id="IPR005260">
    <property type="entry name" value="Asp_kin_monofn"/>
</dbReference>
<dbReference type="GO" id="GO:0004072">
    <property type="term" value="F:aspartate kinase activity"/>
    <property type="evidence" value="ECO:0007669"/>
    <property type="project" value="UniProtKB-EC"/>
</dbReference>
<keyword evidence="18" id="KW-1185">Reference proteome</keyword>
<dbReference type="InterPro" id="IPR001341">
    <property type="entry name" value="Asp_kinase"/>
</dbReference>
<feature type="domain" description="ACT" evidence="16">
    <location>
        <begin position="268"/>
        <end position="356"/>
    </location>
</feature>
<comment type="pathway">
    <text evidence="1 15">Amino-acid biosynthesis; L-lysine biosynthesis via DAP pathway; (S)-tetrahydrodipicolinate from L-aspartate: step 1/4.</text>
</comment>
<dbReference type="InterPro" id="IPR002912">
    <property type="entry name" value="ACT_dom"/>
</dbReference>
<name>A0ABT3GWQ0_9RHOB</name>
<dbReference type="PANTHER" id="PTHR21499">
    <property type="entry name" value="ASPARTATE KINASE"/>
    <property type="match status" value="1"/>
</dbReference>
<dbReference type="NCBIfam" id="TIGR00657">
    <property type="entry name" value="asp_kinases"/>
    <property type="match status" value="1"/>
</dbReference>
<dbReference type="InterPro" id="IPR054352">
    <property type="entry name" value="ACT_Aspartokinase"/>
</dbReference>
<organism evidence="17 18">
    <name type="scientific">Pararhodobacter zhoushanensis</name>
    <dbReference type="NCBI Taxonomy" id="2479545"/>
    <lineage>
        <taxon>Bacteria</taxon>
        <taxon>Pseudomonadati</taxon>
        <taxon>Pseudomonadota</taxon>
        <taxon>Alphaproteobacteria</taxon>
        <taxon>Rhodobacterales</taxon>
        <taxon>Paracoccaceae</taxon>
        <taxon>Pararhodobacter</taxon>
    </lineage>
</organism>
<dbReference type="Proteomes" id="UP001208938">
    <property type="component" value="Unassembled WGS sequence"/>
</dbReference>
<comment type="catalytic activity">
    <reaction evidence="13 14">
        <text>L-aspartate + ATP = 4-phospho-L-aspartate + ADP</text>
        <dbReference type="Rhea" id="RHEA:23776"/>
        <dbReference type="ChEBI" id="CHEBI:29991"/>
        <dbReference type="ChEBI" id="CHEBI:30616"/>
        <dbReference type="ChEBI" id="CHEBI:57535"/>
        <dbReference type="ChEBI" id="CHEBI:456216"/>
        <dbReference type="EC" id="2.7.2.4"/>
    </reaction>
</comment>
<dbReference type="NCBIfam" id="TIGR00656">
    <property type="entry name" value="asp_kin_monofn"/>
    <property type="match status" value="1"/>
</dbReference>
<keyword evidence="8 14" id="KW-0808">Transferase</keyword>
<evidence type="ECO:0000313" key="18">
    <source>
        <dbReference type="Proteomes" id="UP001208938"/>
    </source>
</evidence>
<evidence type="ECO:0000256" key="14">
    <source>
        <dbReference type="RuleBase" id="RU003448"/>
    </source>
</evidence>
<comment type="similarity">
    <text evidence="4 14">Belongs to the aspartokinase family.</text>
</comment>
<protein>
    <recommendedName>
        <fullName evidence="6 14">Aspartokinase</fullName>
        <ecNumber evidence="5 14">2.7.2.4</ecNumber>
    </recommendedName>
</protein>
<dbReference type="PROSITE" id="PS51671">
    <property type="entry name" value="ACT"/>
    <property type="match status" value="2"/>
</dbReference>
<dbReference type="NCBIfam" id="NF005155">
    <property type="entry name" value="PRK06635.1-4"/>
    <property type="match status" value="1"/>
</dbReference>
<dbReference type="EMBL" id="JAPDFL010000001">
    <property type="protein sequence ID" value="MCW1931952.1"/>
    <property type="molecule type" value="Genomic_DNA"/>
</dbReference>
<dbReference type="SUPFAM" id="SSF53633">
    <property type="entry name" value="Carbamate kinase-like"/>
    <property type="match status" value="1"/>
</dbReference>
<gene>
    <name evidence="17" type="ORF">OKW52_06660</name>
</gene>
<evidence type="ECO:0000256" key="2">
    <source>
        <dbReference type="ARBA" id="ARBA00004986"/>
    </source>
</evidence>
<keyword evidence="11" id="KW-0067">ATP-binding</keyword>
<evidence type="ECO:0000256" key="13">
    <source>
        <dbReference type="ARBA" id="ARBA00047872"/>
    </source>
</evidence>
<keyword evidence="7 15" id="KW-0028">Amino-acid biosynthesis</keyword>
<comment type="caution">
    <text evidence="17">The sequence shown here is derived from an EMBL/GenBank/DDBJ whole genome shotgun (WGS) entry which is preliminary data.</text>
</comment>
<dbReference type="Gene3D" id="3.40.1160.10">
    <property type="entry name" value="Acetylglutamate kinase-like"/>
    <property type="match status" value="1"/>
</dbReference>
<dbReference type="Gene3D" id="3.30.2130.10">
    <property type="entry name" value="VC0802-like"/>
    <property type="match status" value="1"/>
</dbReference>
<evidence type="ECO:0000256" key="7">
    <source>
        <dbReference type="ARBA" id="ARBA00022605"/>
    </source>
</evidence>
<dbReference type="CDD" id="cd04923">
    <property type="entry name" value="ACT_AK-LysC-DapG-like_2"/>
    <property type="match status" value="1"/>
</dbReference>
<reference evidence="17 18" key="1">
    <citation type="submission" date="2022-10" db="EMBL/GenBank/DDBJ databases">
        <title>Pararhodobacter sp. nov., isolated from marine algae.</title>
        <authorList>
            <person name="Choi B.J."/>
            <person name="Kim J.M."/>
            <person name="Lee J.K."/>
            <person name="Choi D.G."/>
            <person name="Jeon C.O."/>
        </authorList>
    </citation>
    <scope>NUCLEOTIDE SEQUENCE [LARGE SCALE GENOMIC DNA]</scope>
    <source>
        <strain evidence="17 18">ZQ420</strain>
    </source>
</reference>
<keyword evidence="10 14" id="KW-0418">Kinase</keyword>
<evidence type="ECO:0000256" key="8">
    <source>
        <dbReference type="ARBA" id="ARBA00022679"/>
    </source>
</evidence>
<dbReference type="NCBIfam" id="NF005154">
    <property type="entry name" value="PRK06635.1-2"/>
    <property type="match status" value="1"/>
</dbReference>